<protein>
    <submittedName>
        <fullName evidence="2">TIGR03756 family integrating conjugative element protein</fullName>
    </submittedName>
</protein>
<feature type="signal peptide" evidence="1">
    <location>
        <begin position="1"/>
        <end position="28"/>
    </location>
</feature>
<reference evidence="2 3" key="1">
    <citation type="submission" date="2020-04" db="EMBL/GenBank/DDBJ databases">
        <title>Molecular characterization of pseudomonads from Agaricus bisporus reveal novel blotch 2 pathogens in Western Europe.</title>
        <authorList>
            <person name="Taparia T."/>
            <person name="Krijger M."/>
            <person name="Haynes E."/>
            <person name="Elpinstone J.G."/>
            <person name="Noble R."/>
            <person name="Van Der Wolf J."/>
        </authorList>
    </citation>
    <scope>NUCLEOTIDE SEQUENCE [LARGE SCALE GENOMIC DNA]</scope>
    <source>
        <strain evidence="2 3">H7001</strain>
    </source>
</reference>
<sequence>MSRRVVRSRVTAWGLAVLALPYSALSLALNTATIVPTVSSPDCLDYQVVGVCYWLRCTTFGCDVNTSAKVRHYVPDAVVSSYSVTGENPWTEVRLLSPVNPTAQGGGSGTTNNTHENNLSVFKNVDVIGHPGIAAFNAFASGSGYTCAGAGTPYTPNFLSTLDPLGWRHGIPESVFPQSLIPGLREIGSRLSLNLWGSVYPRSGFLHQPDDHKASAVMAQRAGDIVTRPGQVHVYRPLLALPSPGYWPAGELRESDPLTGKWQSLAQVPSPSCSVFPDPGPRVQAMDGAYAWSLWRPYTCCKREGQTFLGSTGPH</sequence>
<dbReference type="Proteomes" id="UP000539985">
    <property type="component" value="Unassembled WGS sequence"/>
</dbReference>
<name>A0A7Y7XH63_9PSED</name>
<proteinExistence type="predicted"/>
<evidence type="ECO:0000313" key="2">
    <source>
        <dbReference type="EMBL" id="NWB99501.1"/>
    </source>
</evidence>
<dbReference type="InterPro" id="IPR009649">
    <property type="entry name" value="TraU"/>
</dbReference>
<dbReference type="InterPro" id="IPR026331">
    <property type="entry name" value="PFL_4710"/>
</dbReference>
<dbReference type="Pfam" id="PF06834">
    <property type="entry name" value="TraU"/>
    <property type="match status" value="1"/>
</dbReference>
<comment type="caution">
    <text evidence="2">The sequence shown here is derived from an EMBL/GenBank/DDBJ whole genome shotgun (WGS) entry which is preliminary data.</text>
</comment>
<dbReference type="EMBL" id="JACAQB010000024">
    <property type="protein sequence ID" value="NWB99501.1"/>
    <property type="molecule type" value="Genomic_DNA"/>
</dbReference>
<dbReference type="AlphaFoldDB" id="A0A7Y7XH63"/>
<gene>
    <name evidence="2" type="ORF">HX882_26780</name>
</gene>
<dbReference type="RefSeq" id="WP_177105098.1">
    <property type="nucleotide sequence ID" value="NZ_JACAQB010000024.1"/>
</dbReference>
<evidence type="ECO:0000256" key="1">
    <source>
        <dbReference type="SAM" id="SignalP"/>
    </source>
</evidence>
<accession>A0A7Y7XH63</accession>
<organism evidence="2 3">
    <name type="scientific">Pseudomonas gingeri</name>
    <dbReference type="NCBI Taxonomy" id="117681"/>
    <lineage>
        <taxon>Bacteria</taxon>
        <taxon>Pseudomonadati</taxon>
        <taxon>Pseudomonadota</taxon>
        <taxon>Gammaproteobacteria</taxon>
        <taxon>Pseudomonadales</taxon>
        <taxon>Pseudomonadaceae</taxon>
        <taxon>Pseudomonas</taxon>
    </lineage>
</organism>
<dbReference type="NCBIfam" id="TIGR03756">
    <property type="entry name" value="conj_TIGR03756"/>
    <property type="match status" value="1"/>
</dbReference>
<evidence type="ECO:0000313" key="3">
    <source>
        <dbReference type="Proteomes" id="UP000539985"/>
    </source>
</evidence>
<keyword evidence="1" id="KW-0732">Signal</keyword>
<feature type="chain" id="PRO_5030529884" evidence="1">
    <location>
        <begin position="29"/>
        <end position="315"/>
    </location>
</feature>